<protein>
    <submittedName>
        <fullName evidence="1">Uncharacterized protein</fullName>
    </submittedName>
</protein>
<organism evidence="1">
    <name type="scientific">Craspedostauros australis</name>
    <dbReference type="NCBI Taxonomy" id="1486917"/>
    <lineage>
        <taxon>Eukaryota</taxon>
        <taxon>Sar</taxon>
        <taxon>Stramenopiles</taxon>
        <taxon>Ochrophyta</taxon>
        <taxon>Bacillariophyta</taxon>
        <taxon>Bacillariophyceae</taxon>
        <taxon>Bacillariophycidae</taxon>
        <taxon>Naviculales</taxon>
        <taxon>Naviculaceae</taxon>
        <taxon>Craspedostauros</taxon>
    </lineage>
</organism>
<dbReference type="EMBL" id="HBEF01017409">
    <property type="protein sequence ID" value="CAD8338677.1"/>
    <property type="molecule type" value="Transcribed_RNA"/>
</dbReference>
<evidence type="ECO:0000313" key="1">
    <source>
        <dbReference type="EMBL" id="CAD8338677.1"/>
    </source>
</evidence>
<reference evidence="1" key="1">
    <citation type="submission" date="2021-01" db="EMBL/GenBank/DDBJ databases">
        <authorList>
            <person name="Corre E."/>
            <person name="Pelletier E."/>
            <person name="Niang G."/>
            <person name="Scheremetjew M."/>
            <person name="Finn R."/>
            <person name="Kale V."/>
            <person name="Holt S."/>
            <person name="Cochrane G."/>
            <person name="Meng A."/>
            <person name="Brown T."/>
            <person name="Cohen L."/>
        </authorList>
    </citation>
    <scope>NUCLEOTIDE SEQUENCE</scope>
    <source>
        <strain evidence="1">CCMP3328</strain>
    </source>
</reference>
<accession>A0A7R9ZPF9</accession>
<name>A0A7R9ZPF9_9STRA</name>
<sequence>MELYKTVGEDEGTAQVNSYMDRATLVDFARSMNTKSSKVIETDGAATDDLNPDCTSGHDMSCHCCRLLLALRLPMSQDLLYSGAVGLISSFLMSLSDAPHLRSLFVTARHSSLASSSASSASSSSLAMVAFIDAGWRAILCAAAA</sequence>
<dbReference type="AlphaFoldDB" id="A0A7R9ZPF9"/>
<gene>
    <name evidence="1" type="ORF">CAUS1442_LOCUS10810</name>
</gene>
<proteinExistence type="predicted"/>